<reference evidence="1 2" key="1">
    <citation type="submission" date="2023-01" db="EMBL/GenBank/DDBJ databases">
        <title>Analysis of 21 Apiospora genomes using comparative genomics revels a genus with tremendous synthesis potential of carbohydrate active enzymes and secondary metabolites.</title>
        <authorList>
            <person name="Sorensen T."/>
        </authorList>
    </citation>
    <scope>NUCLEOTIDE SEQUENCE [LARGE SCALE GENOMIC DNA]</scope>
    <source>
        <strain evidence="1 2">CBS 83171</strain>
    </source>
</reference>
<name>A0ABR1UMR9_9PEZI</name>
<protein>
    <submittedName>
        <fullName evidence="1">Uncharacterized protein</fullName>
    </submittedName>
</protein>
<dbReference type="Proteomes" id="UP001446871">
    <property type="component" value="Unassembled WGS sequence"/>
</dbReference>
<organism evidence="1 2">
    <name type="scientific">Apiospora saccharicola</name>
    <dbReference type="NCBI Taxonomy" id="335842"/>
    <lineage>
        <taxon>Eukaryota</taxon>
        <taxon>Fungi</taxon>
        <taxon>Dikarya</taxon>
        <taxon>Ascomycota</taxon>
        <taxon>Pezizomycotina</taxon>
        <taxon>Sordariomycetes</taxon>
        <taxon>Xylariomycetidae</taxon>
        <taxon>Amphisphaeriales</taxon>
        <taxon>Apiosporaceae</taxon>
        <taxon>Apiospora</taxon>
    </lineage>
</organism>
<evidence type="ECO:0000313" key="2">
    <source>
        <dbReference type="Proteomes" id="UP001446871"/>
    </source>
</evidence>
<accession>A0ABR1UMR9</accession>
<sequence>MLSEGSRVYHTALVPRHHGRRPARVELRPHVFADPLAPRRWRAPVAVMWKISDVRVNACTVPRGYGCMVLKESWSHGVTTSLDGGRLFAGY</sequence>
<keyword evidence="2" id="KW-1185">Reference proteome</keyword>
<gene>
    <name evidence="1" type="ORF">PG996_010134</name>
</gene>
<dbReference type="EMBL" id="JAQQWM010000006">
    <property type="protein sequence ID" value="KAK8060204.1"/>
    <property type="molecule type" value="Genomic_DNA"/>
</dbReference>
<proteinExistence type="predicted"/>
<evidence type="ECO:0000313" key="1">
    <source>
        <dbReference type="EMBL" id="KAK8060204.1"/>
    </source>
</evidence>
<comment type="caution">
    <text evidence="1">The sequence shown here is derived from an EMBL/GenBank/DDBJ whole genome shotgun (WGS) entry which is preliminary data.</text>
</comment>